<evidence type="ECO:0000313" key="1">
    <source>
        <dbReference type="EMBL" id="KKL80724.1"/>
    </source>
</evidence>
<accession>A0A0F9F2U3</accession>
<feature type="non-terminal residue" evidence="1">
    <location>
        <position position="1"/>
    </location>
</feature>
<name>A0A0F9F2U3_9ZZZZ</name>
<gene>
    <name evidence="1" type="ORF">LCGC14_2001870</name>
</gene>
<sequence>GGIFIDLTGITAVLPIGMEYSEHVDERTNFTQEARDAAPAIFASQLSAIGPSMTTAVSLV</sequence>
<organism evidence="1">
    <name type="scientific">marine sediment metagenome</name>
    <dbReference type="NCBI Taxonomy" id="412755"/>
    <lineage>
        <taxon>unclassified sequences</taxon>
        <taxon>metagenomes</taxon>
        <taxon>ecological metagenomes</taxon>
    </lineage>
</organism>
<protein>
    <submittedName>
        <fullName evidence="1">Uncharacterized protein</fullName>
    </submittedName>
</protein>
<comment type="caution">
    <text evidence="1">The sequence shown here is derived from an EMBL/GenBank/DDBJ whole genome shotgun (WGS) entry which is preliminary data.</text>
</comment>
<dbReference type="AlphaFoldDB" id="A0A0F9F2U3"/>
<reference evidence="1" key="1">
    <citation type="journal article" date="2015" name="Nature">
        <title>Complex archaea that bridge the gap between prokaryotes and eukaryotes.</title>
        <authorList>
            <person name="Spang A."/>
            <person name="Saw J.H."/>
            <person name="Jorgensen S.L."/>
            <person name="Zaremba-Niedzwiedzka K."/>
            <person name="Martijn J."/>
            <person name="Lind A.E."/>
            <person name="van Eijk R."/>
            <person name="Schleper C."/>
            <person name="Guy L."/>
            <person name="Ettema T.J."/>
        </authorList>
    </citation>
    <scope>NUCLEOTIDE SEQUENCE</scope>
</reference>
<dbReference type="EMBL" id="LAZR01022770">
    <property type="protein sequence ID" value="KKL80724.1"/>
    <property type="molecule type" value="Genomic_DNA"/>
</dbReference>
<proteinExistence type="predicted"/>